<evidence type="ECO:0000256" key="1">
    <source>
        <dbReference type="ARBA" id="ARBA00004606"/>
    </source>
</evidence>
<accession>A0ABD1XAI4</accession>
<keyword evidence="8" id="KW-1185">Reference proteome</keyword>
<evidence type="ECO:0000256" key="2">
    <source>
        <dbReference type="ARBA" id="ARBA00022676"/>
    </source>
</evidence>
<dbReference type="PANTHER" id="PTHR31042">
    <property type="entry name" value="CORE-2/I-BRANCHING BETA-1,6-N-ACETYLGLUCOSAMINYLTRANSFERASE FAMILY PROTEIN-RELATED"/>
    <property type="match status" value="1"/>
</dbReference>
<comment type="caution">
    <text evidence="7">The sequence shown here is derived from an EMBL/GenBank/DDBJ whole genome shotgun (WGS) entry which is preliminary data.</text>
</comment>
<keyword evidence="6" id="KW-0812">Transmembrane</keyword>
<evidence type="ECO:0000313" key="7">
    <source>
        <dbReference type="EMBL" id="KAL2558989.1"/>
    </source>
</evidence>
<evidence type="ECO:0008006" key="9">
    <source>
        <dbReference type="Google" id="ProtNLM"/>
    </source>
</evidence>
<sequence length="331" mass="37991">MTQFYLNFHPLMIYIVKLYQIFLFQKKPKILLKKLILSTSHHRPTNPLRSLLPASQPACTMKNQNQNPFAAAVKHINGPLPLVNLLSWFFFFVCGLTLGIILCFHYKSFSFNLQLTNGQFSIFTSPSTLPLVTNEITSNTSHVGSKEYVERANNVAHNMTDEELLWKASMTPIIKEFPFHDVPKVAFMFLTRGPVLLAPLWEKFFKGHEGLYSIYVHSDPAFNGPEPEFSVFHGRRIPSKKVEWGHASMIEAERRLLANALLDFSNQRFVLLSEACIPLYNFSTIYFLPNEFHPKFCGGIRSTRSCGTRQVQHSYETNDQTPTVEKRLPMV</sequence>
<dbReference type="GO" id="GO:0016757">
    <property type="term" value="F:glycosyltransferase activity"/>
    <property type="evidence" value="ECO:0007669"/>
    <property type="project" value="UniProtKB-KW"/>
</dbReference>
<dbReference type="GO" id="GO:0016020">
    <property type="term" value="C:membrane"/>
    <property type="evidence" value="ECO:0007669"/>
    <property type="project" value="UniProtKB-SubCell"/>
</dbReference>
<keyword evidence="4 6" id="KW-0472">Membrane</keyword>
<dbReference type="InterPro" id="IPR003406">
    <property type="entry name" value="Glyco_trans_14"/>
</dbReference>
<comment type="subcellular location">
    <subcellularLocation>
        <location evidence="1">Membrane</location>
        <topology evidence="1">Single-pass type II membrane protein</topology>
    </subcellularLocation>
</comment>
<organism evidence="7 8">
    <name type="scientific">Forsythia ovata</name>
    <dbReference type="NCBI Taxonomy" id="205694"/>
    <lineage>
        <taxon>Eukaryota</taxon>
        <taxon>Viridiplantae</taxon>
        <taxon>Streptophyta</taxon>
        <taxon>Embryophyta</taxon>
        <taxon>Tracheophyta</taxon>
        <taxon>Spermatophyta</taxon>
        <taxon>Magnoliopsida</taxon>
        <taxon>eudicotyledons</taxon>
        <taxon>Gunneridae</taxon>
        <taxon>Pentapetalae</taxon>
        <taxon>asterids</taxon>
        <taxon>lamiids</taxon>
        <taxon>Lamiales</taxon>
        <taxon>Oleaceae</taxon>
        <taxon>Forsythieae</taxon>
        <taxon>Forsythia</taxon>
    </lineage>
</organism>
<keyword evidence="5" id="KW-0325">Glycoprotein</keyword>
<keyword evidence="6" id="KW-1133">Transmembrane helix</keyword>
<name>A0ABD1XAI4_9LAMI</name>
<feature type="transmembrane region" description="Helical" evidence="6">
    <location>
        <begin position="6"/>
        <end position="24"/>
    </location>
</feature>
<dbReference type="PANTHER" id="PTHR31042:SF111">
    <property type="entry name" value="CORE-2_I-BRANCHING BETA-1,6-N-ACETYLGLUCOSAMINYLTRANSFERASE FAMILY PROTEIN"/>
    <property type="match status" value="1"/>
</dbReference>
<evidence type="ECO:0000256" key="4">
    <source>
        <dbReference type="ARBA" id="ARBA00023136"/>
    </source>
</evidence>
<evidence type="ECO:0000313" key="8">
    <source>
        <dbReference type="Proteomes" id="UP001604277"/>
    </source>
</evidence>
<evidence type="ECO:0000256" key="5">
    <source>
        <dbReference type="ARBA" id="ARBA00023180"/>
    </source>
</evidence>
<dbReference type="EMBL" id="JBFOLJ010000001">
    <property type="protein sequence ID" value="KAL2558989.1"/>
    <property type="molecule type" value="Genomic_DNA"/>
</dbReference>
<dbReference type="Pfam" id="PF02485">
    <property type="entry name" value="Branch"/>
    <property type="match status" value="1"/>
</dbReference>
<keyword evidence="2" id="KW-0328">Glycosyltransferase</keyword>
<proteinExistence type="predicted"/>
<dbReference type="AlphaFoldDB" id="A0ABD1XAI4"/>
<evidence type="ECO:0000256" key="6">
    <source>
        <dbReference type="SAM" id="Phobius"/>
    </source>
</evidence>
<feature type="transmembrane region" description="Helical" evidence="6">
    <location>
        <begin position="82"/>
        <end position="102"/>
    </location>
</feature>
<evidence type="ECO:0000256" key="3">
    <source>
        <dbReference type="ARBA" id="ARBA00022679"/>
    </source>
</evidence>
<dbReference type="Proteomes" id="UP001604277">
    <property type="component" value="Unassembled WGS sequence"/>
</dbReference>
<keyword evidence="3" id="KW-0808">Transferase</keyword>
<reference evidence="8" key="1">
    <citation type="submission" date="2024-07" db="EMBL/GenBank/DDBJ databases">
        <title>Two chromosome-level genome assemblies of Korean endemic species Abeliophyllum distichum and Forsythia ovata (Oleaceae).</title>
        <authorList>
            <person name="Jang H."/>
        </authorList>
    </citation>
    <scope>NUCLEOTIDE SEQUENCE [LARGE SCALE GENOMIC DNA]</scope>
</reference>
<protein>
    <recommendedName>
        <fullName evidence="9">Core-2/I-branching beta-1,6-N-acetylglucosaminyltransferase family protein</fullName>
    </recommendedName>
</protein>
<gene>
    <name evidence="7" type="ORF">Fot_03728</name>
</gene>
<dbReference type="InterPro" id="IPR044174">
    <property type="entry name" value="BC10-like"/>
</dbReference>